<dbReference type="AlphaFoldDB" id="A0A8J5XA25"/>
<feature type="compositionally biased region" description="Acidic residues" evidence="1">
    <location>
        <begin position="83"/>
        <end position="94"/>
    </location>
</feature>
<dbReference type="EMBL" id="JAGTXO010000024">
    <property type="protein sequence ID" value="KAG8461686.1"/>
    <property type="molecule type" value="Genomic_DNA"/>
</dbReference>
<organism evidence="3 4">
    <name type="scientific">Diacronema lutheri</name>
    <name type="common">Unicellular marine alga</name>
    <name type="synonym">Monochrysis lutheri</name>
    <dbReference type="NCBI Taxonomy" id="2081491"/>
    <lineage>
        <taxon>Eukaryota</taxon>
        <taxon>Haptista</taxon>
        <taxon>Haptophyta</taxon>
        <taxon>Pavlovophyceae</taxon>
        <taxon>Pavlovales</taxon>
        <taxon>Pavlovaceae</taxon>
        <taxon>Diacronema</taxon>
    </lineage>
</organism>
<proteinExistence type="predicted"/>
<evidence type="ECO:0000256" key="1">
    <source>
        <dbReference type="SAM" id="MobiDB-lite"/>
    </source>
</evidence>
<feature type="region of interest" description="Disordered" evidence="1">
    <location>
        <begin position="49"/>
        <end position="101"/>
    </location>
</feature>
<protein>
    <submittedName>
        <fullName evidence="3">Uncharacterized protein</fullName>
    </submittedName>
</protein>
<feature type="compositionally biased region" description="Basic residues" evidence="1">
    <location>
        <begin position="54"/>
        <end position="63"/>
    </location>
</feature>
<comment type="caution">
    <text evidence="3">The sequence shown here is derived from an EMBL/GenBank/DDBJ whole genome shotgun (WGS) entry which is preliminary data.</text>
</comment>
<keyword evidence="2" id="KW-0732">Signal</keyword>
<feature type="signal peptide" evidence="2">
    <location>
        <begin position="1"/>
        <end position="19"/>
    </location>
</feature>
<sequence length="466" mass="49846">MRTFVLLVVGALASHGGLAAAWTARAPARAVNGLATGAARSRGACARMAAAKEGRKKGSKAGKKAAGFGGAGAPARSSSPAPEPDEFLTDDDAPDAQPPVDRRSALGMQQTVGGEKLVLAPPGLVPELDEVKQETVGLSSVELIGGDPFMRVQPERWAELRLPRASSNADVLQALCGVVERGALDEWVQANRDYVIKRFQVWLMAESIRRKQAGDEAGSAHLRTTLSQLIASNRKFDAPLAVAVEGREKALNAAFEQANRAEESKPTISELAGDAPLEQLGFWVVIASAREAWSDRLSETPPGEESLCNAMARKVGQMEQFLEAIELTPEIQVPPVPTLLRAMRSNELPTHALDDELVFRLGAILGCIECLRYAAFSALALRLSRLMDMVASGRIRPLDTGAPLNLPSMIEKAERDGGLSALIRYERTKERIDGKDTTVKLGELFSVAIAADSRGKDTQSARNDGA</sequence>
<dbReference type="Proteomes" id="UP000751190">
    <property type="component" value="Unassembled WGS sequence"/>
</dbReference>
<evidence type="ECO:0000313" key="4">
    <source>
        <dbReference type="Proteomes" id="UP000751190"/>
    </source>
</evidence>
<evidence type="ECO:0000256" key="2">
    <source>
        <dbReference type="SAM" id="SignalP"/>
    </source>
</evidence>
<dbReference type="OrthoDB" id="10520602at2759"/>
<accession>A0A8J5XA25</accession>
<name>A0A8J5XA25_DIALT</name>
<gene>
    <name evidence="3" type="ORF">KFE25_001304</name>
</gene>
<feature type="chain" id="PRO_5035159884" evidence="2">
    <location>
        <begin position="20"/>
        <end position="466"/>
    </location>
</feature>
<evidence type="ECO:0000313" key="3">
    <source>
        <dbReference type="EMBL" id="KAG8461686.1"/>
    </source>
</evidence>
<keyword evidence="4" id="KW-1185">Reference proteome</keyword>
<reference evidence="3" key="1">
    <citation type="submission" date="2021-05" db="EMBL/GenBank/DDBJ databases">
        <title>The genome of the haptophyte Pavlova lutheri (Diacronema luteri, Pavlovales) - a model for lipid biosynthesis in eukaryotic algae.</title>
        <authorList>
            <person name="Hulatt C.J."/>
            <person name="Posewitz M.C."/>
        </authorList>
    </citation>
    <scope>NUCLEOTIDE SEQUENCE</scope>
    <source>
        <strain evidence="3">NIVA-4/92</strain>
    </source>
</reference>